<dbReference type="HOGENOM" id="CLU_2080879_0_0_3"/>
<evidence type="ECO:0000313" key="1">
    <source>
        <dbReference type="EMBL" id="ACB53162.1"/>
    </source>
</evidence>
<dbReference type="RefSeq" id="WP_009545036.1">
    <property type="nucleotide sequence ID" value="NC_010546.1"/>
</dbReference>
<dbReference type="Proteomes" id="UP000001203">
    <property type="component" value="Chromosome circular"/>
</dbReference>
<dbReference type="EMBL" id="CP000806">
    <property type="protein sequence ID" value="ACB53162.1"/>
    <property type="molecule type" value="Genomic_DNA"/>
</dbReference>
<name>B1WNY3_CROS5</name>
<dbReference type="AlphaFoldDB" id="B1WNY3"/>
<dbReference type="KEGG" id="cyt:cce_3814"/>
<protein>
    <submittedName>
        <fullName evidence="1">Uncharacterized protein</fullName>
    </submittedName>
</protein>
<proteinExistence type="predicted"/>
<dbReference type="OrthoDB" id="9997496at2"/>
<evidence type="ECO:0000313" key="2">
    <source>
        <dbReference type="Proteomes" id="UP000001203"/>
    </source>
</evidence>
<sequence length="117" mass="12932">MLKFLPLLLIPLFFLDSCNSQNIDFPNLILDNGFSTMEDNLLGVEDNFLTSENDLWGVENNFLPLEDNLLIASKEDQDNEVSDPPKAVSEPGTVVGLFAVTVLGLSIKLIFNFSKAP</sequence>
<reference evidence="1 2" key="1">
    <citation type="journal article" date="2008" name="Proc. Natl. Acad. Sci. U.S.A.">
        <title>The genome of Cyanothece 51142, a unicellular diazotrophic cyanobacterium important in the marine nitrogen cycle.</title>
        <authorList>
            <person name="Welsh E.A."/>
            <person name="Liberton M."/>
            <person name="Stoeckel J."/>
            <person name="Loh T."/>
            <person name="Elvitigala T."/>
            <person name="Wang C."/>
            <person name="Wollam A."/>
            <person name="Fulton R.S."/>
            <person name="Clifton S.W."/>
            <person name="Jacobs J.M."/>
            <person name="Aurora R."/>
            <person name="Ghosh B.K."/>
            <person name="Sherman L.A."/>
            <person name="Smith R.D."/>
            <person name="Wilson R.K."/>
            <person name="Pakrasi H.B."/>
        </authorList>
    </citation>
    <scope>NUCLEOTIDE SEQUENCE [LARGE SCALE GENOMIC DNA]</scope>
    <source>
        <strain evidence="2">ATCC 51142 / BH68</strain>
    </source>
</reference>
<organism evidence="1 2">
    <name type="scientific">Crocosphaera subtropica (strain ATCC 51142 / BH68)</name>
    <name type="common">Cyanothece sp. (strain ATCC 51142)</name>
    <dbReference type="NCBI Taxonomy" id="43989"/>
    <lineage>
        <taxon>Bacteria</taxon>
        <taxon>Bacillati</taxon>
        <taxon>Cyanobacteriota</taxon>
        <taxon>Cyanophyceae</taxon>
        <taxon>Oscillatoriophycideae</taxon>
        <taxon>Chroococcales</taxon>
        <taxon>Aphanothecaceae</taxon>
        <taxon>Crocosphaera</taxon>
        <taxon>Crocosphaera subtropica</taxon>
    </lineage>
</organism>
<dbReference type="eggNOG" id="ENOG5030R54">
    <property type="taxonomic scope" value="Bacteria"/>
</dbReference>
<accession>B1WNY3</accession>
<keyword evidence="2" id="KW-1185">Reference proteome</keyword>
<gene>
    <name evidence="1" type="ordered locus">cce_3814</name>
</gene>